<organism evidence="1 2">
    <name type="scientific">Paraburkholderia rhynchosiae</name>
    <dbReference type="NCBI Taxonomy" id="487049"/>
    <lineage>
        <taxon>Bacteria</taxon>
        <taxon>Pseudomonadati</taxon>
        <taxon>Pseudomonadota</taxon>
        <taxon>Betaproteobacteria</taxon>
        <taxon>Burkholderiales</taxon>
        <taxon>Burkholderiaceae</taxon>
        <taxon>Paraburkholderia</taxon>
    </lineage>
</organism>
<reference evidence="1 2" key="1">
    <citation type="journal article" date="2024" name="Chem. Sci.">
        <title>Discovery of megapolipeptins by genome mining of a Burkholderiales bacteria collection.</title>
        <authorList>
            <person name="Paulo B.S."/>
            <person name="Recchia M.J.J."/>
            <person name="Lee S."/>
            <person name="Fergusson C.H."/>
            <person name="Romanowski S.B."/>
            <person name="Hernandez A."/>
            <person name="Krull N."/>
            <person name="Liu D.Y."/>
            <person name="Cavanagh H."/>
            <person name="Bos A."/>
            <person name="Gray C.A."/>
            <person name="Murphy B.T."/>
            <person name="Linington R.G."/>
            <person name="Eustaquio A.S."/>
        </authorList>
    </citation>
    <scope>NUCLEOTIDE SEQUENCE [LARGE SCALE GENOMIC DNA]</scope>
    <source>
        <strain evidence="1 2">RL18-126-BIB-B</strain>
    </source>
</reference>
<evidence type="ECO:0000313" key="2">
    <source>
        <dbReference type="Proteomes" id="UP001629235"/>
    </source>
</evidence>
<proteinExistence type="predicted"/>
<dbReference type="Proteomes" id="UP001629235">
    <property type="component" value="Unassembled WGS sequence"/>
</dbReference>
<name>A0ACC7NQA7_9BURK</name>
<keyword evidence="2" id="KW-1185">Reference proteome</keyword>
<sequence length="154" mass="16895">MAQLKLIGSVECAATRGGRTERFRHDFCDLLLPIAREGKRLPDNRFDATQNPVSRFGNRNRPGLFAGTSTAAAFLSATFFAAPELHVATLANDNHFTGAPFQIAVAPAVYLPCPATIEKHLDAEFWDERRWVLAAEAFLLFASHPDNVGNPDAE</sequence>
<protein>
    <submittedName>
        <fullName evidence="1">Uncharacterized protein</fullName>
    </submittedName>
</protein>
<dbReference type="EMBL" id="JAQQDW010000175">
    <property type="protein sequence ID" value="MFM0109179.1"/>
    <property type="molecule type" value="Genomic_DNA"/>
</dbReference>
<comment type="caution">
    <text evidence="1">The sequence shown here is derived from an EMBL/GenBank/DDBJ whole genome shotgun (WGS) entry which is preliminary data.</text>
</comment>
<accession>A0ACC7NQA7</accession>
<gene>
    <name evidence="1" type="ORF">PQR01_38825</name>
</gene>
<evidence type="ECO:0000313" key="1">
    <source>
        <dbReference type="EMBL" id="MFM0109179.1"/>
    </source>
</evidence>